<organism evidence="3 4">
    <name type="scientific">Pomacea canaliculata</name>
    <name type="common">Golden apple snail</name>
    <dbReference type="NCBI Taxonomy" id="400727"/>
    <lineage>
        <taxon>Eukaryota</taxon>
        <taxon>Metazoa</taxon>
        <taxon>Spiralia</taxon>
        <taxon>Lophotrochozoa</taxon>
        <taxon>Mollusca</taxon>
        <taxon>Gastropoda</taxon>
        <taxon>Caenogastropoda</taxon>
        <taxon>Architaenioglossa</taxon>
        <taxon>Ampullarioidea</taxon>
        <taxon>Ampullariidae</taxon>
        <taxon>Pomacea</taxon>
    </lineage>
</organism>
<evidence type="ECO:0000256" key="2">
    <source>
        <dbReference type="SAM" id="SignalP"/>
    </source>
</evidence>
<keyword evidence="2" id="KW-0732">Signal</keyword>
<evidence type="ECO:0000313" key="4">
    <source>
        <dbReference type="Proteomes" id="UP000245119"/>
    </source>
</evidence>
<feature type="signal peptide" evidence="2">
    <location>
        <begin position="1"/>
        <end position="31"/>
    </location>
</feature>
<keyword evidence="4" id="KW-1185">Reference proteome</keyword>
<gene>
    <name evidence="3" type="ORF">C0Q70_12097</name>
</gene>
<name>A0A2T7P0N2_POMCA</name>
<evidence type="ECO:0000313" key="3">
    <source>
        <dbReference type="EMBL" id="PVD26949.1"/>
    </source>
</evidence>
<dbReference type="EMBL" id="PZQS01000007">
    <property type="protein sequence ID" value="PVD26949.1"/>
    <property type="molecule type" value="Genomic_DNA"/>
</dbReference>
<evidence type="ECO:0000256" key="1">
    <source>
        <dbReference type="SAM" id="Phobius"/>
    </source>
</evidence>
<feature type="transmembrane region" description="Helical" evidence="1">
    <location>
        <begin position="176"/>
        <end position="200"/>
    </location>
</feature>
<dbReference type="Proteomes" id="UP000245119">
    <property type="component" value="Linkage Group LG7"/>
</dbReference>
<keyword evidence="1" id="KW-0812">Transmembrane</keyword>
<protein>
    <submittedName>
        <fullName evidence="3">Uncharacterized protein</fullName>
    </submittedName>
</protein>
<accession>A0A2T7P0N2</accession>
<comment type="caution">
    <text evidence="3">The sequence shown here is derived from an EMBL/GenBank/DDBJ whole genome shotgun (WGS) entry which is preliminary data.</text>
</comment>
<proteinExistence type="predicted"/>
<keyword evidence="1" id="KW-0472">Membrane</keyword>
<reference evidence="3 4" key="1">
    <citation type="submission" date="2018-04" db="EMBL/GenBank/DDBJ databases">
        <title>The genome of golden apple snail Pomacea canaliculata provides insight into stress tolerance and invasive adaptation.</title>
        <authorList>
            <person name="Liu C."/>
            <person name="Liu B."/>
            <person name="Ren Y."/>
            <person name="Zhang Y."/>
            <person name="Wang H."/>
            <person name="Li S."/>
            <person name="Jiang F."/>
            <person name="Yin L."/>
            <person name="Zhang G."/>
            <person name="Qian W."/>
            <person name="Fan W."/>
        </authorList>
    </citation>
    <scope>NUCLEOTIDE SEQUENCE [LARGE SCALE GENOMIC DNA]</scope>
    <source>
        <strain evidence="3">SZHN2017</strain>
        <tissue evidence="3">Muscle</tissue>
    </source>
</reference>
<keyword evidence="1" id="KW-1133">Transmembrane helix</keyword>
<feature type="chain" id="PRO_5015564024" evidence="2">
    <location>
        <begin position="32"/>
        <end position="437"/>
    </location>
</feature>
<sequence length="437" mass="49115">MDVGGHQVKNIRRHLSILVLIFLFYSPKAKGQRDGDSLSESKVLLTCSFSENIEDKRQPFSIFDDQSAEEVLKCTWVHQEFFCKLGDGYSYDWRVTDKVTVTKLRGPSPNVCSCFLVDQDNTQYERPCVVQDSVEGVEDKKELQTLPFELLEDNLLKSPLREDIPDEPDPKSDNSLMIGVTALAAVMMIIILVTLAVIFVRKRLTNSPVTQVKKRRSSTMAYQVEDFKRNLPIVVLIASLILTCKAQLHEESPSEYEVHLTCAFGENIKENIRPFKITDDQSVSALTCSWRGTKPFCAVGDGYIYNWVLSDKVIVKKSKAPGPRFCNCFLIDQDKTEYERPCTVAGPFESLENKELHTQPPKLDGDIAPQKSPLEDLAPIGVQSDNTLLITGVALTAALLVLLATVTVIVIMRRPCDRQRQEEDPNVNQSLVKDATK</sequence>
<dbReference type="AlphaFoldDB" id="A0A2T7P0N2"/>
<feature type="transmembrane region" description="Helical" evidence="1">
    <location>
        <begin position="388"/>
        <end position="411"/>
    </location>
</feature>